<dbReference type="NCBIfam" id="NF004189">
    <property type="entry name" value="PRK05644.1"/>
    <property type="match status" value="1"/>
</dbReference>
<dbReference type="GO" id="GO:0006261">
    <property type="term" value="P:DNA-templated DNA replication"/>
    <property type="evidence" value="ECO:0007669"/>
    <property type="project" value="UniProtKB-UniRule"/>
</dbReference>
<dbReference type="SUPFAM" id="SSF56719">
    <property type="entry name" value="Type II DNA topoisomerase"/>
    <property type="match status" value="1"/>
</dbReference>
<evidence type="ECO:0000313" key="13">
    <source>
        <dbReference type="EMBL" id="HIT17505.1"/>
    </source>
</evidence>
<dbReference type="FunFam" id="3.40.50.670:FF:000002">
    <property type="entry name" value="DNA gyrase subunit B"/>
    <property type="match status" value="1"/>
</dbReference>
<comment type="caution">
    <text evidence="13">The sequence shown here is derived from an EMBL/GenBank/DDBJ whole genome shotgun (WGS) entry which is preliminary data.</text>
</comment>
<feature type="site" description="Interaction with DNA" evidence="11">
    <location>
        <position position="466"/>
    </location>
</feature>
<dbReference type="Gene3D" id="3.30.565.10">
    <property type="entry name" value="Histidine kinase-like ATPase, C-terminal domain"/>
    <property type="match status" value="1"/>
</dbReference>
<gene>
    <name evidence="11 13" type="primary">gyrB</name>
    <name evidence="13" type="ORF">IAD04_03915</name>
</gene>
<comment type="cofactor">
    <cofactor evidence="11">
        <name>Mg(2+)</name>
        <dbReference type="ChEBI" id="CHEBI:18420"/>
    </cofactor>
    <cofactor evidence="11">
        <name>Mn(2+)</name>
        <dbReference type="ChEBI" id="CHEBI:29035"/>
    </cofactor>
    <cofactor evidence="11">
        <name>Ca(2+)</name>
        <dbReference type="ChEBI" id="CHEBI:29108"/>
    </cofactor>
    <text evidence="11">Binds two Mg(2+) per subunit. The magnesium ions form salt bridges with both the protein and the DNA. Can also accept other divalent metal cations, such as Mn(2+) or Ca(2+).</text>
</comment>
<feature type="site" description="Interaction with DNA" evidence="11">
    <location>
        <position position="469"/>
    </location>
</feature>
<dbReference type="PROSITE" id="PS50880">
    <property type="entry name" value="TOPRIM"/>
    <property type="match status" value="1"/>
</dbReference>
<dbReference type="GO" id="GO:0034335">
    <property type="term" value="F:DNA negative supercoiling activity"/>
    <property type="evidence" value="ECO:0007669"/>
    <property type="project" value="UniProtKB-ARBA"/>
</dbReference>
<dbReference type="InterPro" id="IPR002288">
    <property type="entry name" value="DNA_gyrase_B_C"/>
</dbReference>
<dbReference type="SUPFAM" id="SSF55874">
    <property type="entry name" value="ATPase domain of HSP90 chaperone/DNA topoisomerase II/histidine kinase"/>
    <property type="match status" value="1"/>
</dbReference>
<dbReference type="CDD" id="cd03366">
    <property type="entry name" value="TOPRIM_TopoIIA_GyrB"/>
    <property type="match status" value="1"/>
</dbReference>
<comment type="subunit">
    <text evidence="10">Heterotetramer composed of ParC and ParE.</text>
</comment>
<feature type="binding site" evidence="11">
    <location>
        <position position="514"/>
    </location>
    <ligand>
        <name>Mg(2+)</name>
        <dbReference type="ChEBI" id="CHEBI:18420"/>
        <label>1</label>
        <note>catalytic</note>
    </ligand>
</feature>
<comment type="function">
    <text evidence="11">A type II topoisomerase that negatively supercoils closed circular double-stranded (ds) DNA in an ATP-dependent manner to modulate DNA topology and maintain chromosomes in an underwound state. Negative supercoiling favors strand separation, and DNA replication, transcription, recombination and repair, all of which involve strand separation. Also able to catalyze the interconversion of other topological isomers of dsDNA rings, including catenanes and knotted rings. Type II topoisomerases break and join 2 DNA strands simultaneously in an ATP-dependent manner.</text>
</comment>
<dbReference type="GO" id="GO:0005694">
    <property type="term" value="C:chromosome"/>
    <property type="evidence" value="ECO:0007669"/>
    <property type="project" value="InterPro"/>
</dbReference>
<evidence type="ECO:0000256" key="6">
    <source>
        <dbReference type="ARBA" id="ARBA00022842"/>
    </source>
</evidence>
<dbReference type="InterPro" id="IPR020568">
    <property type="entry name" value="Ribosomal_Su5_D2-typ_SF"/>
</dbReference>
<dbReference type="InterPro" id="IPR036890">
    <property type="entry name" value="HATPase_C_sf"/>
</dbReference>
<dbReference type="InterPro" id="IPR006171">
    <property type="entry name" value="TOPRIM_dom"/>
</dbReference>
<dbReference type="CDD" id="cd16928">
    <property type="entry name" value="HATPase_GyrB-like"/>
    <property type="match status" value="1"/>
</dbReference>
<dbReference type="InterPro" id="IPR013760">
    <property type="entry name" value="Topo_IIA-like_dom_sf"/>
</dbReference>
<dbReference type="Pfam" id="PF00986">
    <property type="entry name" value="DNA_gyraseB_C"/>
    <property type="match status" value="1"/>
</dbReference>
<dbReference type="SMART" id="SM00387">
    <property type="entry name" value="HATPase_c"/>
    <property type="match status" value="1"/>
</dbReference>
<dbReference type="CDD" id="cd00822">
    <property type="entry name" value="TopoII_Trans_DNA_gyrase"/>
    <property type="match status" value="1"/>
</dbReference>
<feature type="binding site" evidence="11">
    <location>
        <position position="516"/>
    </location>
    <ligand>
        <name>Mg(2+)</name>
        <dbReference type="ChEBI" id="CHEBI:18420"/>
        <label>2</label>
    </ligand>
</feature>
<comment type="similarity">
    <text evidence="2 11">Belongs to the type II topoisomerase GyrB family.</text>
</comment>
<keyword evidence="8" id="KW-0238">DNA-binding</keyword>
<dbReference type="InterPro" id="IPR013506">
    <property type="entry name" value="Topo_IIA_bsu_dom2"/>
</dbReference>
<dbReference type="PRINTS" id="PR00418">
    <property type="entry name" value="TPI2FAMILY"/>
</dbReference>
<dbReference type="GO" id="GO:0003677">
    <property type="term" value="F:DNA binding"/>
    <property type="evidence" value="ECO:0007669"/>
    <property type="project" value="UniProtKB-KW"/>
</dbReference>
<evidence type="ECO:0000259" key="12">
    <source>
        <dbReference type="PROSITE" id="PS50880"/>
    </source>
</evidence>
<comment type="subunit">
    <text evidence="11">Heterotetramer, composed of two GyrA and two GyrB chains. In the heterotetramer, GyrA contains the active site tyrosine that forms a transient covalent intermediate with DNA, while GyrB binds cofactors and catalyzes ATP hydrolysis.</text>
</comment>
<evidence type="ECO:0000256" key="4">
    <source>
        <dbReference type="ARBA" id="ARBA00022741"/>
    </source>
</evidence>
<dbReference type="GO" id="GO:0046872">
    <property type="term" value="F:metal ion binding"/>
    <property type="evidence" value="ECO:0007669"/>
    <property type="project" value="UniProtKB-KW"/>
</dbReference>
<comment type="catalytic activity">
    <reaction evidence="1 11">
        <text>ATP-dependent breakage, passage and rejoining of double-stranded DNA.</text>
        <dbReference type="EC" id="5.6.2.2"/>
    </reaction>
</comment>
<dbReference type="FunFam" id="3.30.230.10:FF:000005">
    <property type="entry name" value="DNA gyrase subunit B"/>
    <property type="match status" value="1"/>
</dbReference>
<evidence type="ECO:0000256" key="11">
    <source>
        <dbReference type="HAMAP-Rule" id="MF_01898"/>
    </source>
</evidence>
<name>A0A9D1G901_9FIRM</name>
<evidence type="ECO:0000256" key="7">
    <source>
        <dbReference type="ARBA" id="ARBA00023029"/>
    </source>
</evidence>
<proteinExistence type="inferred from homology"/>
<evidence type="ECO:0000256" key="8">
    <source>
        <dbReference type="ARBA" id="ARBA00023125"/>
    </source>
</evidence>
<dbReference type="Pfam" id="PF02518">
    <property type="entry name" value="HATPase_c"/>
    <property type="match status" value="1"/>
</dbReference>
<dbReference type="FunFam" id="3.30.565.10:FF:000002">
    <property type="entry name" value="DNA gyrase subunit B"/>
    <property type="match status" value="1"/>
</dbReference>
<dbReference type="PANTHER" id="PTHR45866">
    <property type="entry name" value="DNA GYRASE/TOPOISOMERASE SUBUNIT B"/>
    <property type="match status" value="1"/>
</dbReference>
<feature type="binding site" evidence="11">
    <location>
        <position position="441"/>
    </location>
    <ligand>
        <name>Mg(2+)</name>
        <dbReference type="ChEBI" id="CHEBI:18420"/>
        <label>1</label>
        <note>catalytic</note>
    </ligand>
</feature>
<evidence type="ECO:0000256" key="3">
    <source>
        <dbReference type="ARBA" id="ARBA00022723"/>
    </source>
</evidence>
<dbReference type="NCBIfam" id="TIGR01059">
    <property type="entry name" value="gyrB"/>
    <property type="match status" value="1"/>
</dbReference>
<dbReference type="InterPro" id="IPR013759">
    <property type="entry name" value="Topo_IIA_B_C"/>
</dbReference>
<accession>A0A9D1G901</accession>
<dbReference type="GO" id="GO:0005524">
    <property type="term" value="F:ATP binding"/>
    <property type="evidence" value="ECO:0007669"/>
    <property type="project" value="UniProtKB-UniRule"/>
</dbReference>
<dbReference type="Pfam" id="PF00204">
    <property type="entry name" value="DNA_gyraseB"/>
    <property type="match status" value="1"/>
</dbReference>
<dbReference type="PROSITE" id="PS00177">
    <property type="entry name" value="TOPOISOMERASE_II"/>
    <property type="match status" value="1"/>
</dbReference>
<keyword evidence="6 11" id="KW-0460">Magnesium</keyword>
<organism evidence="13 14">
    <name type="scientific">Candidatus Caccosoma faecigallinarum</name>
    <dbReference type="NCBI Taxonomy" id="2840720"/>
    <lineage>
        <taxon>Bacteria</taxon>
        <taxon>Bacillati</taxon>
        <taxon>Bacillota</taxon>
        <taxon>Bacillota incertae sedis</taxon>
        <taxon>Candidatus Caccosoma</taxon>
    </lineage>
</organism>
<dbReference type="EMBL" id="DVKI01000124">
    <property type="protein sequence ID" value="HIT17505.1"/>
    <property type="molecule type" value="Genomic_DNA"/>
</dbReference>
<dbReference type="InterPro" id="IPR003594">
    <property type="entry name" value="HATPase_dom"/>
</dbReference>
<feature type="binding site" evidence="11">
    <location>
        <position position="514"/>
    </location>
    <ligand>
        <name>Mg(2+)</name>
        <dbReference type="ChEBI" id="CHEBI:18420"/>
        <label>2</label>
    </ligand>
</feature>
<dbReference type="InterPro" id="IPR014721">
    <property type="entry name" value="Ribsml_uS5_D2-typ_fold_subgr"/>
</dbReference>
<dbReference type="Proteomes" id="UP000886893">
    <property type="component" value="Unassembled WGS sequence"/>
</dbReference>
<sequence>MDDKKMTHYNESDIQVLEGLEAVRKRPGMYIGTTSKTGLHHLVWEIVDNAIDEAMAGYGKEINIRILKDNVIEVVDHGRGVPTGIHPKTGISTVETIYTVLHAGGKFGEGGGYKVSGGLHGVGASVVNALSEYLEVWVKRDGHLYYQKFINGGHPDGHLKIIGEVNLNDTGTTVRFKADPQIFEETQEYDYEILKERTRQLAFLNEGIKITVSDLRGEQEIKDEFLFESGLEEYIRFINANKTPIHDHIIHIKGEEETEVRGKTELISVEGVIQYNEGYLPSLYSFCNNINTKEGGTHEEGFRLAIVRVINNYAREKKFLKDNEENLQYDDVKEGMTAIISIKHPDPQYEGQTKGKLGNSEVRKIVSSIFGEQIQRFLLENPNEAKIIVEKALLANKARLAAKRAREQTRRKGALEFSTLPGKLADCSSKDASLCEMFIVEGDSAGGSAKQGRVREYQAILPLRGKIINVEKANPHRVFENAEIGNIITALGTGIHDEFDISKLRYHKVIIMTDADVDGSHIRILLLTFFYRYMQPLIEAGHVYIAQPPLYKVEYGKTVEYAYNDAQLEEIRARATGKMSIQRYKGLGEMDYQQLSETTMDPAYRTLLRVSLDDAIEADRVFDMLMGEKVEPRKKYILENAKFVTNLDI</sequence>
<evidence type="ECO:0000256" key="10">
    <source>
        <dbReference type="ARBA" id="ARBA00063644"/>
    </source>
</evidence>
<evidence type="ECO:0000256" key="5">
    <source>
        <dbReference type="ARBA" id="ARBA00022840"/>
    </source>
</evidence>
<reference evidence="13" key="2">
    <citation type="journal article" date="2021" name="PeerJ">
        <title>Extensive microbial diversity within the chicken gut microbiome revealed by metagenomics and culture.</title>
        <authorList>
            <person name="Gilroy R."/>
            <person name="Ravi A."/>
            <person name="Getino M."/>
            <person name="Pursley I."/>
            <person name="Horton D.L."/>
            <person name="Alikhan N.F."/>
            <person name="Baker D."/>
            <person name="Gharbi K."/>
            <person name="Hall N."/>
            <person name="Watson M."/>
            <person name="Adriaenssens E.M."/>
            <person name="Foster-Nyarko E."/>
            <person name="Jarju S."/>
            <person name="Secka A."/>
            <person name="Antonio M."/>
            <person name="Oren A."/>
            <person name="Chaudhuri R.R."/>
            <person name="La Ragione R."/>
            <person name="Hildebrand F."/>
            <person name="Pallen M.J."/>
        </authorList>
    </citation>
    <scope>NUCLEOTIDE SEQUENCE</scope>
    <source>
        <strain evidence="13">14508</strain>
    </source>
</reference>
<dbReference type="GO" id="GO:0005737">
    <property type="term" value="C:cytoplasm"/>
    <property type="evidence" value="ECO:0007669"/>
    <property type="project" value="UniProtKB-SubCell"/>
</dbReference>
<keyword evidence="11" id="KW-0963">Cytoplasm</keyword>
<evidence type="ECO:0000313" key="14">
    <source>
        <dbReference type="Proteomes" id="UP000886893"/>
    </source>
</evidence>
<dbReference type="EC" id="5.6.2.2" evidence="11"/>
<comment type="miscellaneous">
    <text evidence="11">Few gyrases are as efficient as E.coli at forming negative supercoils. Not all organisms have 2 type II topoisomerases; in organisms with a single type II topoisomerase this enzyme also has to decatenate newly replicated chromosomes.</text>
</comment>
<feature type="domain" description="Toprim" evidence="12">
    <location>
        <begin position="435"/>
        <end position="549"/>
    </location>
</feature>
<keyword evidence="3 11" id="KW-0479">Metal-binding</keyword>
<keyword evidence="5 11" id="KW-0067">ATP-binding</keyword>
<dbReference type="InterPro" id="IPR000565">
    <property type="entry name" value="Topo_IIA_B"/>
</dbReference>
<dbReference type="PRINTS" id="PR01159">
    <property type="entry name" value="DNAGYRASEB"/>
</dbReference>
<dbReference type="GO" id="GO:0006265">
    <property type="term" value="P:DNA topological change"/>
    <property type="evidence" value="ECO:0007669"/>
    <property type="project" value="UniProtKB-UniRule"/>
</dbReference>
<dbReference type="PANTHER" id="PTHR45866:SF1">
    <property type="entry name" value="DNA GYRASE SUBUNIT B, MITOCHONDRIAL"/>
    <property type="match status" value="1"/>
</dbReference>
<dbReference type="AlphaFoldDB" id="A0A9D1G901"/>
<dbReference type="SMART" id="SM00433">
    <property type="entry name" value="TOP2c"/>
    <property type="match status" value="1"/>
</dbReference>
<dbReference type="Pfam" id="PF01751">
    <property type="entry name" value="Toprim"/>
    <property type="match status" value="1"/>
</dbReference>
<dbReference type="Gene3D" id="3.40.50.670">
    <property type="match status" value="1"/>
</dbReference>
<dbReference type="InterPro" id="IPR034160">
    <property type="entry name" value="TOPRIM_GyrB"/>
</dbReference>
<keyword evidence="4 11" id="KW-0547">Nucleotide-binding</keyword>
<protein>
    <recommendedName>
        <fullName evidence="11">DNA gyrase subunit B</fullName>
        <ecNumber evidence="11">5.6.2.2</ecNumber>
    </recommendedName>
</protein>
<evidence type="ECO:0000256" key="1">
    <source>
        <dbReference type="ARBA" id="ARBA00000185"/>
    </source>
</evidence>
<dbReference type="InterPro" id="IPR001241">
    <property type="entry name" value="Topo_IIA"/>
</dbReference>
<keyword evidence="7 11" id="KW-0799">Topoisomerase</keyword>
<evidence type="ECO:0000256" key="2">
    <source>
        <dbReference type="ARBA" id="ARBA00010708"/>
    </source>
</evidence>
<dbReference type="InterPro" id="IPR018522">
    <property type="entry name" value="TopoIIA_CS"/>
</dbReference>
<keyword evidence="9 11" id="KW-0413">Isomerase</keyword>
<dbReference type="HAMAP" id="MF_01898">
    <property type="entry name" value="GyrB"/>
    <property type="match status" value="1"/>
</dbReference>
<reference evidence="13" key="1">
    <citation type="submission" date="2020-10" db="EMBL/GenBank/DDBJ databases">
        <authorList>
            <person name="Gilroy R."/>
        </authorList>
    </citation>
    <scope>NUCLEOTIDE SEQUENCE</scope>
    <source>
        <strain evidence="13">14508</strain>
    </source>
</reference>
<dbReference type="InterPro" id="IPR011557">
    <property type="entry name" value="GyrB"/>
</dbReference>
<dbReference type="Gene3D" id="3.30.230.10">
    <property type="match status" value="1"/>
</dbReference>
<comment type="subcellular location">
    <subcellularLocation>
        <location evidence="11">Cytoplasm</location>
    </subcellularLocation>
</comment>
<dbReference type="SUPFAM" id="SSF54211">
    <property type="entry name" value="Ribosomal protein S5 domain 2-like"/>
    <property type="match status" value="1"/>
</dbReference>
<dbReference type="NCBIfam" id="NF011501">
    <property type="entry name" value="PRK14939.1"/>
    <property type="match status" value="1"/>
</dbReference>
<evidence type="ECO:0000256" key="9">
    <source>
        <dbReference type="ARBA" id="ARBA00023235"/>
    </source>
</evidence>